<gene>
    <name evidence="2" type="ORF">HP438_03360</name>
</gene>
<dbReference type="InterPro" id="IPR025528">
    <property type="entry name" value="BrnA_antitoxin"/>
</dbReference>
<evidence type="ECO:0000313" key="3">
    <source>
        <dbReference type="Proteomes" id="UP000536441"/>
    </source>
</evidence>
<feature type="region of interest" description="Disordered" evidence="1">
    <location>
        <begin position="1"/>
        <end position="20"/>
    </location>
</feature>
<dbReference type="Proteomes" id="UP000536441">
    <property type="component" value="Unassembled WGS sequence"/>
</dbReference>
<name>A0A7Y6B239_9SPHN</name>
<evidence type="ECO:0000313" key="2">
    <source>
        <dbReference type="EMBL" id="NUU46014.1"/>
    </source>
</evidence>
<evidence type="ECO:0000256" key="1">
    <source>
        <dbReference type="SAM" id="MobiDB-lite"/>
    </source>
</evidence>
<comment type="caution">
    <text evidence="2">The sequence shown here is derived from an EMBL/GenBank/DDBJ whole genome shotgun (WGS) entry which is preliminary data.</text>
</comment>
<proteinExistence type="predicted"/>
<dbReference type="EMBL" id="JABMCH010000050">
    <property type="protein sequence ID" value="NUU46014.1"/>
    <property type="molecule type" value="Genomic_DNA"/>
</dbReference>
<dbReference type="RefSeq" id="WP_175310793.1">
    <property type="nucleotide sequence ID" value="NZ_CBCRYR010000041.1"/>
</dbReference>
<dbReference type="AlphaFoldDB" id="A0A7Y6B239"/>
<sequence length="87" mass="9896">MNKPYTQADMDAVSDTPELTDEQLASARPFSEVFPALARGRGPQKKPKKVQKTLRLSQEVLDYFEATGPGWQTRIDDALKHWVAEHR</sequence>
<reference evidence="2 3" key="1">
    <citation type="submission" date="2020-05" db="EMBL/GenBank/DDBJ databases">
        <title>Genome Sequencing of Type Strains.</title>
        <authorList>
            <person name="Lemaire J.F."/>
            <person name="Inderbitzin P."/>
            <person name="Gregorio O.A."/>
            <person name="Collins S.B."/>
            <person name="Wespe N."/>
            <person name="Knight-Connoni V."/>
        </authorList>
    </citation>
    <scope>NUCLEOTIDE SEQUENCE [LARGE SCALE GENOMIC DNA]</scope>
    <source>
        <strain evidence="2 3">DSM 100049</strain>
    </source>
</reference>
<accession>A0A7Y6B239</accession>
<protein>
    <submittedName>
        <fullName evidence="2">BrnA antitoxin family protein</fullName>
    </submittedName>
</protein>
<keyword evidence="3" id="KW-1185">Reference proteome</keyword>
<dbReference type="Pfam" id="PF14384">
    <property type="entry name" value="BrnA_antitoxin"/>
    <property type="match status" value="1"/>
</dbReference>
<organism evidence="2 3">
    <name type="scientific">Sphingomonas zeae</name>
    <dbReference type="NCBI Taxonomy" id="1646122"/>
    <lineage>
        <taxon>Bacteria</taxon>
        <taxon>Pseudomonadati</taxon>
        <taxon>Pseudomonadota</taxon>
        <taxon>Alphaproteobacteria</taxon>
        <taxon>Sphingomonadales</taxon>
        <taxon>Sphingomonadaceae</taxon>
        <taxon>Sphingomonas</taxon>
    </lineage>
</organism>